<dbReference type="Proteomes" id="UP001152561">
    <property type="component" value="Unassembled WGS sequence"/>
</dbReference>
<evidence type="ECO:0000256" key="1">
    <source>
        <dbReference type="ARBA" id="ARBA00022723"/>
    </source>
</evidence>
<sequence length="385" mass="44146">MKKRVMDSLALDDIINRLLGVRHRPGKQVQLFESEIRHLCLKSKEIFLQQPNLLELDAPIKMCGSSENKRSIYQSEVRHRPGKQVQLSESEIRHLCLKSKEIFLQQPNLLELDAPIKICGDIHGQYSDLLRLFEYGGLPPRSNYLFLGDYVDRGKQCLETICLMFAYKIKYPENFFLLRGNHECASVNRIYGFYDECKRRFNVRLWKIFTDCFNCLPVAALVDEKILCMHGGLSPDLHHLDQIRNLHRPSDVPEAGLLCDLLWSDPSRDVKGWGMNDRGVSYTFGPDKVTEFLQKQDLDLICRAHQVVEDGYEFFADRQLVTIFSAPNYCGEFDNAGAVMSVDETLMCSFQILKPAEKKPKFGFGSTTKNGTSLTKMKSFLGRIG</sequence>
<comment type="caution">
    <text evidence="7">The sequence shown here is derived from an EMBL/GenBank/DDBJ whole genome shotgun (WGS) entry which is preliminary data.</text>
</comment>
<dbReference type="SMART" id="SM00156">
    <property type="entry name" value="PP2Ac"/>
    <property type="match status" value="1"/>
</dbReference>
<evidence type="ECO:0000256" key="5">
    <source>
        <dbReference type="RuleBase" id="RU004273"/>
    </source>
</evidence>
<dbReference type="InterPro" id="IPR004843">
    <property type="entry name" value="Calcineurin-like_PHP"/>
</dbReference>
<dbReference type="PRINTS" id="PR00114">
    <property type="entry name" value="STPHPHTASE"/>
</dbReference>
<dbReference type="OrthoDB" id="1930084at2759"/>
<protein>
    <recommendedName>
        <fullName evidence="5">Serine/threonine-protein phosphatase</fullName>
        <ecNumber evidence="5">3.1.3.16</ecNumber>
    </recommendedName>
</protein>
<dbReference type="InterPro" id="IPR050341">
    <property type="entry name" value="PP1_catalytic_subunit"/>
</dbReference>
<dbReference type="PANTHER" id="PTHR11668:SF469">
    <property type="entry name" value="SERINE_THREONINE-PROTEIN PHOSPHATASE"/>
    <property type="match status" value="1"/>
</dbReference>
<dbReference type="Pfam" id="PF16891">
    <property type="entry name" value="STPPase_N"/>
    <property type="match status" value="2"/>
</dbReference>
<dbReference type="GO" id="GO:0004722">
    <property type="term" value="F:protein serine/threonine phosphatase activity"/>
    <property type="evidence" value="ECO:0007669"/>
    <property type="project" value="UniProtKB-EC"/>
</dbReference>
<keyword evidence="3" id="KW-0904">Protein phosphatase</keyword>
<comment type="similarity">
    <text evidence="5">Belongs to the PPP phosphatase family.</text>
</comment>
<dbReference type="PANTHER" id="PTHR11668">
    <property type="entry name" value="SERINE/THREONINE PROTEIN PHOSPHATASE"/>
    <property type="match status" value="1"/>
</dbReference>
<name>A0A9Q1M182_9SOLA</name>
<accession>A0A9Q1M182</accession>
<dbReference type="SUPFAM" id="SSF56300">
    <property type="entry name" value="Metallo-dependent phosphatases"/>
    <property type="match status" value="1"/>
</dbReference>
<dbReference type="Gene3D" id="3.60.21.10">
    <property type="match status" value="2"/>
</dbReference>
<dbReference type="GO" id="GO:0005634">
    <property type="term" value="C:nucleus"/>
    <property type="evidence" value="ECO:0007669"/>
    <property type="project" value="TreeGrafter"/>
</dbReference>
<evidence type="ECO:0000256" key="4">
    <source>
        <dbReference type="ARBA" id="ARBA00023211"/>
    </source>
</evidence>
<evidence type="ECO:0000256" key="2">
    <source>
        <dbReference type="ARBA" id="ARBA00022801"/>
    </source>
</evidence>
<evidence type="ECO:0000313" key="7">
    <source>
        <dbReference type="EMBL" id="KAJ8547238.1"/>
    </source>
</evidence>
<dbReference type="AlphaFoldDB" id="A0A9Q1M182"/>
<dbReference type="PROSITE" id="PS00125">
    <property type="entry name" value="SER_THR_PHOSPHATASE"/>
    <property type="match status" value="1"/>
</dbReference>
<reference evidence="8" key="1">
    <citation type="journal article" date="2023" name="Proc. Natl. Acad. Sci. U.S.A.">
        <title>Genomic and structural basis for evolution of tropane alkaloid biosynthesis.</title>
        <authorList>
            <person name="Wanga Y.-J."/>
            <person name="Taina T."/>
            <person name="Yua J.-Y."/>
            <person name="Lia J."/>
            <person name="Xua B."/>
            <person name="Chenc J."/>
            <person name="D'Auriad J.C."/>
            <person name="Huanga J.-P."/>
            <person name="Huanga S.-X."/>
        </authorList>
    </citation>
    <scope>NUCLEOTIDE SEQUENCE [LARGE SCALE GENOMIC DNA]</scope>
    <source>
        <strain evidence="8">cv. KIB-2019</strain>
    </source>
</reference>
<gene>
    <name evidence="7" type="ORF">K7X08_010824</name>
</gene>
<dbReference type="Pfam" id="PF00149">
    <property type="entry name" value="Metallophos"/>
    <property type="match status" value="1"/>
</dbReference>
<feature type="domain" description="Serine/threonine specific protein phosphatases" evidence="6">
    <location>
        <begin position="178"/>
        <end position="183"/>
    </location>
</feature>
<organism evidence="7 8">
    <name type="scientific">Anisodus acutangulus</name>
    <dbReference type="NCBI Taxonomy" id="402998"/>
    <lineage>
        <taxon>Eukaryota</taxon>
        <taxon>Viridiplantae</taxon>
        <taxon>Streptophyta</taxon>
        <taxon>Embryophyta</taxon>
        <taxon>Tracheophyta</taxon>
        <taxon>Spermatophyta</taxon>
        <taxon>Magnoliopsida</taxon>
        <taxon>eudicotyledons</taxon>
        <taxon>Gunneridae</taxon>
        <taxon>Pentapetalae</taxon>
        <taxon>asterids</taxon>
        <taxon>lamiids</taxon>
        <taxon>Solanales</taxon>
        <taxon>Solanaceae</taxon>
        <taxon>Solanoideae</taxon>
        <taxon>Hyoscyameae</taxon>
        <taxon>Anisodus</taxon>
    </lineage>
</organism>
<dbReference type="InterPro" id="IPR006186">
    <property type="entry name" value="Ser/Thr-sp_prot-phosphatase"/>
</dbReference>
<keyword evidence="1" id="KW-0479">Metal-binding</keyword>
<dbReference type="FunFam" id="3.60.21.10:FF:000001">
    <property type="entry name" value="Serine/threonine-protein phosphatase"/>
    <property type="match status" value="1"/>
</dbReference>
<evidence type="ECO:0000256" key="3">
    <source>
        <dbReference type="ARBA" id="ARBA00022912"/>
    </source>
</evidence>
<dbReference type="EMBL" id="JAJAGQ010000012">
    <property type="protein sequence ID" value="KAJ8547238.1"/>
    <property type="molecule type" value="Genomic_DNA"/>
</dbReference>
<dbReference type="InterPro" id="IPR031675">
    <property type="entry name" value="STPPase_N"/>
</dbReference>
<dbReference type="GO" id="GO:0046872">
    <property type="term" value="F:metal ion binding"/>
    <property type="evidence" value="ECO:0007669"/>
    <property type="project" value="UniProtKB-KW"/>
</dbReference>
<keyword evidence="8" id="KW-1185">Reference proteome</keyword>
<dbReference type="CDD" id="cd07414">
    <property type="entry name" value="MPP_PP1_PPKL"/>
    <property type="match status" value="1"/>
</dbReference>
<keyword evidence="4" id="KW-0464">Manganese</keyword>
<evidence type="ECO:0000259" key="6">
    <source>
        <dbReference type="PROSITE" id="PS00125"/>
    </source>
</evidence>
<keyword evidence="2 5" id="KW-0378">Hydrolase</keyword>
<dbReference type="InterPro" id="IPR029052">
    <property type="entry name" value="Metallo-depent_PP-like"/>
</dbReference>
<evidence type="ECO:0000313" key="8">
    <source>
        <dbReference type="Proteomes" id="UP001152561"/>
    </source>
</evidence>
<proteinExistence type="inferred from homology"/>
<dbReference type="EC" id="3.1.3.16" evidence="5"/>
<comment type="catalytic activity">
    <reaction evidence="5">
        <text>O-phospho-L-threonyl-[protein] + H2O = L-threonyl-[protein] + phosphate</text>
        <dbReference type="Rhea" id="RHEA:47004"/>
        <dbReference type="Rhea" id="RHEA-COMP:11060"/>
        <dbReference type="Rhea" id="RHEA-COMP:11605"/>
        <dbReference type="ChEBI" id="CHEBI:15377"/>
        <dbReference type="ChEBI" id="CHEBI:30013"/>
        <dbReference type="ChEBI" id="CHEBI:43474"/>
        <dbReference type="ChEBI" id="CHEBI:61977"/>
        <dbReference type="EC" id="3.1.3.16"/>
    </reaction>
</comment>
<dbReference type="GO" id="GO:0005737">
    <property type="term" value="C:cytoplasm"/>
    <property type="evidence" value="ECO:0007669"/>
    <property type="project" value="TreeGrafter"/>
</dbReference>